<reference evidence="1" key="1">
    <citation type="submission" date="2023-06" db="EMBL/GenBank/DDBJ databases">
        <authorList>
            <person name="Kurt Z."/>
        </authorList>
    </citation>
    <scope>NUCLEOTIDE SEQUENCE</scope>
</reference>
<dbReference type="AlphaFoldDB" id="A0AA86NIQ1"/>
<accession>A0AA86NIQ1</accession>
<organism evidence="1">
    <name type="scientific">Hexamita inflata</name>
    <dbReference type="NCBI Taxonomy" id="28002"/>
    <lineage>
        <taxon>Eukaryota</taxon>
        <taxon>Metamonada</taxon>
        <taxon>Diplomonadida</taxon>
        <taxon>Hexamitidae</taxon>
        <taxon>Hexamitinae</taxon>
        <taxon>Hexamita</taxon>
    </lineage>
</organism>
<dbReference type="EMBL" id="CAXDID020000058">
    <property type="protein sequence ID" value="CAL6008714.1"/>
    <property type="molecule type" value="Genomic_DNA"/>
</dbReference>
<comment type="caution">
    <text evidence="1">The sequence shown here is derived from an EMBL/GenBank/DDBJ whole genome shotgun (WGS) entry which is preliminary data.</text>
</comment>
<evidence type="ECO:0000313" key="3">
    <source>
        <dbReference type="Proteomes" id="UP001642409"/>
    </source>
</evidence>
<sequence>MSNSQIQQFMEAAQLIMPKLSVDDQQLFTLQMMTLSDQKYIKLISEMSYVLNLEVHELKTFFSTEIAHKQLFNSYYRQQLVKDAVIQLYQSNASYQDSTKMQIIIQKLIVKYGKLSLTSQLSDITGLNITQIIYYLNFLKQDK</sequence>
<dbReference type="Proteomes" id="UP001642409">
    <property type="component" value="Unassembled WGS sequence"/>
</dbReference>
<name>A0AA86NIQ1_9EUKA</name>
<evidence type="ECO:0000313" key="2">
    <source>
        <dbReference type="EMBL" id="CAL6008714.1"/>
    </source>
</evidence>
<gene>
    <name evidence="2" type="ORF">HINF_LOCUS21249</name>
    <name evidence="1" type="ORF">HINF_LOCUS7678</name>
</gene>
<protein>
    <submittedName>
        <fullName evidence="2">Hypothetical_protein</fullName>
    </submittedName>
</protein>
<reference evidence="2 3" key="2">
    <citation type="submission" date="2024-07" db="EMBL/GenBank/DDBJ databases">
        <authorList>
            <person name="Akdeniz Z."/>
        </authorList>
    </citation>
    <scope>NUCLEOTIDE SEQUENCE [LARGE SCALE GENOMIC DNA]</scope>
</reference>
<dbReference type="EMBL" id="CATOUU010000195">
    <property type="protein sequence ID" value="CAI9920033.1"/>
    <property type="molecule type" value="Genomic_DNA"/>
</dbReference>
<evidence type="ECO:0000313" key="1">
    <source>
        <dbReference type="EMBL" id="CAI9920033.1"/>
    </source>
</evidence>
<keyword evidence="3" id="KW-1185">Reference proteome</keyword>
<proteinExistence type="predicted"/>